<evidence type="ECO:0000313" key="5">
    <source>
        <dbReference type="EMBL" id="SUX42916.1"/>
    </source>
</evidence>
<evidence type="ECO:0000259" key="2">
    <source>
        <dbReference type="Pfam" id="PF19915"/>
    </source>
</evidence>
<dbReference type="AlphaFoldDB" id="A0A381F8L0"/>
<keyword evidence="1" id="KW-0175">Coiled coil</keyword>
<gene>
    <name evidence="5" type="ORF">NCTC13560_01650</name>
    <name evidence="4" type="ORF">SAMN05421682_12121</name>
</gene>
<evidence type="ECO:0000256" key="1">
    <source>
        <dbReference type="SAM" id="Coils"/>
    </source>
</evidence>
<dbReference type="EMBL" id="FTMF01000021">
    <property type="protein sequence ID" value="SIR37885.1"/>
    <property type="molecule type" value="Genomic_DNA"/>
</dbReference>
<proteinExistence type="predicted"/>
<dbReference type="OrthoDB" id="780958at2"/>
<evidence type="ECO:0000313" key="6">
    <source>
        <dbReference type="Proteomes" id="UP000185725"/>
    </source>
</evidence>
<sequence>MELTEYFQSYQNYFWEWTTDEDVPDDTGYNENNLISFQNIGAVVYRPYLIEILKELQLNGLPILSPLLLALYATNEGYLDLKGIKTNLRKHPLAAHEYVKHLIRPAFQFLETLKSLHNNYKKGKNRVLLLQTIFKYASNNVSEKQSEYILNGYLRNSRKITDSAQKIEITVSKFSKDLGILVALNEKFPSSQMIIQVMKGNLEIADIEEEVIEEETTIETGKDFIQELIEEPKTFQFGSLIKRIWSGLKIPMRHLSPGEQPIGGVSDMTNKGDFSRMLLSEFANEDEVFMNRVANNEALYIQREIPPEENVFERIILIDTSLKNWGTPKVLAFASAIAVIKHPKAHSECKVFALGQNSIPINLDKVEEVIDHLNLVSPVLEVSQSLEKFFSEEHTEKDLEVFFITNQENLENQKLQKVIQENRDRLKFLVTTSVEGELNFYKHHKGTRKHVQKIMLPLQELWANPPKRNQKGENNNSPRSKKADVPLNYPILFPTSKNRIATFLYEGEFFILSSKKQLLKTYLSDNYYNKNYYDQYKIHRGCEVLFEDISVRPKGQFALAKNKQQQFILCHYQPDKKLISKLNLNTKEYSELNLSGHKIPHQHKLTYFDKNFYLHQIEIPYNYRINIDGDISLEETFDKVNEMDKNNSKVETELNKLNNIGVKILNNFNNVGINSEFGLVISNHELTKNYDNSLVFYRNKYPMKIFAQQNKNRFTFSEGSEIITDSRGMLTFKSSNQNVPEFYIPSTEVGYLVLASHTEFGGSEYYLPETTLLKIRKMEDMILDYLEPFIHQIVEYGTEN</sequence>
<feature type="coiled-coil region" evidence="1">
    <location>
        <begin position="633"/>
        <end position="660"/>
    </location>
</feature>
<name>A0A381F8L0_9FLAO</name>
<accession>A0A381F8L0</accession>
<feature type="domain" description="MoxR-vWA-beta-propeller ternary system" evidence="2">
    <location>
        <begin position="43"/>
        <end position="195"/>
    </location>
</feature>
<dbReference type="RefSeq" id="WP_076563014.1">
    <property type="nucleotide sequence ID" value="NZ_CP033929.1"/>
</dbReference>
<protein>
    <submittedName>
        <fullName evidence="5">Uncharacterized protein</fullName>
    </submittedName>
</protein>
<dbReference type="Pfam" id="PF19917">
    <property type="entry name" value="bpX1"/>
    <property type="match status" value="1"/>
</dbReference>
<dbReference type="Proteomes" id="UP000255231">
    <property type="component" value="Unassembled WGS sequence"/>
</dbReference>
<evidence type="ECO:0000313" key="7">
    <source>
        <dbReference type="Proteomes" id="UP000255231"/>
    </source>
</evidence>
<dbReference type="EMBL" id="UFVS01000001">
    <property type="protein sequence ID" value="SUX42916.1"/>
    <property type="molecule type" value="Genomic_DNA"/>
</dbReference>
<evidence type="ECO:0000259" key="3">
    <source>
        <dbReference type="Pfam" id="PF19917"/>
    </source>
</evidence>
<dbReference type="Proteomes" id="UP000185725">
    <property type="component" value="Unassembled WGS sequence"/>
</dbReference>
<dbReference type="GeneID" id="303673092"/>
<dbReference type="Pfam" id="PF19915">
    <property type="entry name" value="bpX0"/>
    <property type="match status" value="1"/>
</dbReference>
<dbReference type="InterPro" id="IPR045554">
    <property type="entry name" value="bpX0"/>
</dbReference>
<evidence type="ECO:0000313" key="4">
    <source>
        <dbReference type="EMBL" id="SIR37885.1"/>
    </source>
</evidence>
<dbReference type="KEGG" id="cil:EG358_05230"/>
<reference evidence="4 6" key="1">
    <citation type="submission" date="2017-01" db="EMBL/GenBank/DDBJ databases">
        <authorList>
            <person name="Varghese N."/>
            <person name="Submissions S."/>
        </authorList>
    </citation>
    <scope>NUCLEOTIDE SEQUENCE [LARGE SCALE GENOMIC DNA]</scope>
    <source>
        <strain evidence="4 6">ATCC 27950</strain>
    </source>
</reference>
<dbReference type="InterPro" id="IPR045553">
    <property type="entry name" value="bpX1"/>
</dbReference>
<keyword evidence="6" id="KW-1185">Reference proteome</keyword>
<feature type="domain" description="MoxR-vWA-beta-propeller ternary system" evidence="3">
    <location>
        <begin position="711"/>
        <end position="793"/>
    </location>
</feature>
<reference evidence="5 7" key="2">
    <citation type="submission" date="2018-06" db="EMBL/GenBank/DDBJ databases">
        <authorList>
            <consortium name="Pathogen Informatics"/>
            <person name="Doyle S."/>
        </authorList>
    </citation>
    <scope>NUCLEOTIDE SEQUENCE [LARGE SCALE GENOMIC DNA]</scope>
    <source>
        <strain evidence="5 7">NCTC13560</strain>
    </source>
</reference>
<organism evidence="5 7">
    <name type="scientific">Chryseobacterium indoltheticum</name>
    <dbReference type="NCBI Taxonomy" id="254"/>
    <lineage>
        <taxon>Bacteria</taxon>
        <taxon>Pseudomonadati</taxon>
        <taxon>Bacteroidota</taxon>
        <taxon>Flavobacteriia</taxon>
        <taxon>Flavobacteriales</taxon>
        <taxon>Weeksellaceae</taxon>
        <taxon>Chryseobacterium group</taxon>
        <taxon>Chryseobacterium</taxon>
    </lineage>
</organism>